<proteinExistence type="inferred from homology"/>
<evidence type="ECO:0000256" key="7">
    <source>
        <dbReference type="ARBA" id="ARBA00023136"/>
    </source>
</evidence>
<dbReference type="Pfam" id="PF08478">
    <property type="entry name" value="POTRA_1"/>
    <property type="match status" value="1"/>
</dbReference>
<evidence type="ECO:0000256" key="5">
    <source>
        <dbReference type="ARBA" id="ARBA00022692"/>
    </source>
</evidence>
<organism evidence="11 12">
    <name type="scientific">Boseongicola aestuarii</name>
    <dbReference type="NCBI Taxonomy" id="1470561"/>
    <lineage>
        <taxon>Bacteria</taxon>
        <taxon>Pseudomonadati</taxon>
        <taxon>Pseudomonadota</taxon>
        <taxon>Alphaproteobacteria</taxon>
        <taxon>Rhodobacterales</taxon>
        <taxon>Paracoccaceae</taxon>
        <taxon>Boseongicola</taxon>
    </lineage>
</organism>
<sequence length="288" mass="31837">MRSLRDPAPSRLAYRLNRLMLTPRFRTFLRYGLPVLIVASIGAFWASDADRRQDAADRIAEVRRQIQERPEFMVHMMAVEDVSDTVAADIRSLLALDFPQSSFDLDLDAIRSEVETLDAVASATVQIRGGGVLSIAVTERVPAIIWRTSEGLTLLDHEGNRVSSLAARADRADLPLLAGQGAHEAVQEALQILGLAAPIAPRIRGLLRVGERRWDIVLDRDQRIQLPEKDALSALRKVIALDGAQDLLARDIAAIDFRNPRRPVLRLTSGAIDAMNDIDITQTTDASR</sequence>
<dbReference type="InterPro" id="IPR026579">
    <property type="entry name" value="FtsQ"/>
</dbReference>
<evidence type="ECO:0000256" key="9">
    <source>
        <dbReference type="HAMAP-Rule" id="MF_00911"/>
    </source>
</evidence>
<keyword evidence="2 9" id="KW-1003">Cell membrane</keyword>
<feature type="domain" description="POTRA" evidence="10">
    <location>
        <begin position="72"/>
        <end position="140"/>
    </location>
</feature>
<dbReference type="HAMAP" id="MF_00911">
    <property type="entry name" value="FtsQ_subfam"/>
    <property type="match status" value="1"/>
</dbReference>
<dbReference type="PROSITE" id="PS51779">
    <property type="entry name" value="POTRA"/>
    <property type="match status" value="1"/>
</dbReference>
<protein>
    <recommendedName>
        <fullName evidence="9">Cell division protein FtsQ</fullName>
    </recommendedName>
</protein>
<evidence type="ECO:0000256" key="1">
    <source>
        <dbReference type="ARBA" id="ARBA00004370"/>
    </source>
</evidence>
<keyword evidence="12" id="KW-1185">Reference proteome</keyword>
<comment type="similarity">
    <text evidence="9">Belongs to the FtsQ/DivIB family. FtsQ subfamily.</text>
</comment>
<dbReference type="AlphaFoldDB" id="A0A238IVU5"/>
<evidence type="ECO:0000313" key="11">
    <source>
        <dbReference type="EMBL" id="SMX22082.1"/>
    </source>
</evidence>
<evidence type="ECO:0000256" key="2">
    <source>
        <dbReference type="ARBA" id="ARBA00022475"/>
    </source>
</evidence>
<comment type="function">
    <text evidence="9">Essential cell division protein.</text>
</comment>
<dbReference type="Gene3D" id="3.40.50.11690">
    <property type="entry name" value="Cell division protein FtsQ/DivIB"/>
    <property type="match status" value="1"/>
</dbReference>
<dbReference type="RefSeq" id="WP_093972085.1">
    <property type="nucleotide sequence ID" value="NZ_FXXQ01000001.1"/>
</dbReference>
<evidence type="ECO:0000256" key="3">
    <source>
        <dbReference type="ARBA" id="ARBA00022519"/>
    </source>
</evidence>
<keyword evidence="7 9" id="KW-0472">Membrane</keyword>
<dbReference type="InterPro" id="IPR005548">
    <property type="entry name" value="Cell_div_FtsQ/DivIB_C"/>
</dbReference>
<gene>
    <name evidence="9" type="primary">ftsQ</name>
    <name evidence="11" type="ORF">BOA8489_00171</name>
</gene>
<evidence type="ECO:0000259" key="10">
    <source>
        <dbReference type="PROSITE" id="PS51779"/>
    </source>
</evidence>
<keyword evidence="4 9" id="KW-0132">Cell division</keyword>
<keyword evidence="3 9" id="KW-0997">Cell inner membrane</keyword>
<dbReference type="EMBL" id="FXXQ01000001">
    <property type="protein sequence ID" value="SMX22082.1"/>
    <property type="molecule type" value="Genomic_DNA"/>
</dbReference>
<evidence type="ECO:0000256" key="6">
    <source>
        <dbReference type="ARBA" id="ARBA00022989"/>
    </source>
</evidence>
<dbReference type="InterPro" id="IPR034746">
    <property type="entry name" value="POTRA"/>
</dbReference>
<keyword evidence="8 9" id="KW-0131">Cell cycle</keyword>
<keyword evidence="5 9" id="KW-0812">Transmembrane</keyword>
<evidence type="ECO:0000256" key="4">
    <source>
        <dbReference type="ARBA" id="ARBA00022618"/>
    </source>
</evidence>
<dbReference type="InterPro" id="IPR045335">
    <property type="entry name" value="FtsQ_C_sf"/>
</dbReference>
<dbReference type="GO" id="GO:0005886">
    <property type="term" value="C:plasma membrane"/>
    <property type="evidence" value="ECO:0007669"/>
    <property type="project" value="UniProtKB-SubCell"/>
</dbReference>
<comment type="subcellular location">
    <subcellularLocation>
        <location evidence="9">Cell inner membrane</location>
        <topology evidence="9">Single-pass type II membrane protein</topology>
    </subcellularLocation>
    <subcellularLocation>
        <location evidence="1">Membrane</location>
    </subcellularLocation>
    <text evidence="9">Localizes to the division septum.</text>
</comment>
<accession>A0A238IVU5</accession>
<dbReference type="Pfam" id="PF03799">
    <property type="entry name" value="FtsQ_DivIB_C"/>
    <property type="match status" value="1"/>
</dbReference>
<dbReference type="PANTHER" id="PTHR35851:SF1">
    <property type="entry name" value="CELL DIVISION PROTEIN FTSQ"/>
    <property type="match status" value="1"/>
</dbReference>
<evidence type="ECO:0000256" key="8">
    <source>
        <dbReference type="ARBA" id="ARBA00023306"/>
    </source>
</evidence>
<dbReference type="OrthoDB" id="9783091at2"/>
<reference evidence="11 12" key="1">
    <citation type="submission" date="2017-05" db="EMBL/GenBank/DDBJ databases">
        <authorList>
            <person name="Song R."/>
            <person name="Chenine A.L."/>
            <person name="Ruprecht R.M."/>
        </authorList>
    </citation>
    <scope>NUCLEOTIDE SEQUENCE [LARGE SCALE GENOMIC DNA]</scope>
    <source>
        <strain evidence="11 12">CECT 8489</strain>
    </source>
</reference>
<dbReference type="Proteomes" id="UP000201838">
    <property type="component" value="Unassembled WGS sequence"/>
</dbReference>
<dbReference type="GO" id="GO:0043093">
    <property type="term" value="P:FtsZ-dependent cytokinesis"/>
    <property type="evidence" value="ECO:0007669"/>
    <property type="project" value="UniProtKB-UniRule"/>
</dbReference>
<name>A0A238IVU5_9RHOB</name>
<feature type="transmembrane region" description="Helical" evidence="9">
    <location>
        <begin position="28"/>
        <end position="46"/>
    </location>
</feature>
<dbReference type="GO" id="GO:0090529">
    <property type="term" value="P:cell septum assembly"/>
    <property type="evidence" value="ECO:0007669"/>
    <property type="project" value="InterPro"/>
</dbReference>
<dbReference type="PANTHER" id="PTHR35851">
    <property type="entry name" value="CELL DIVISION PROTEIN FTSQ"/>
    <property type="match status" value="1"/>
</dbReference>
<keyword evidence="6 9" id="KW-1133">Transmembrane helix</keyword>
<evidence type="ECO:0000313" key="12">
    <source>
        <dbReference type="Proteomes" id="UP000201838"/>
    </source>
</evidence>
<dbReference type="InterPro" id="IPR013685">
    <property type="entry name" value="POTRA_FtsQ_type"/>
</dbReference>
<dbReference type="GO" id="GO:0032153">
    <property type="term" value="C:cell division site"/>
    <property type="evidence" value="ECO:0007669"/>
    <property type="project" value="UniProtKB-UniRule"/>
</dbReference>